<name>A0A368FMY5_ANCCA</name>
<sequence length="71" mass="8157">MRGRGVFLYFIISIGIGLGKRADLFRGEKKALSSFDTLAGIGLGKRSKLFTRQYYVPYRAILEDKLRREQN</sequence>
<reference evidence="1 2" key="1">
    <citation type="submission" date="2014-10" db="EMBL/GenBank/DDBJ databases">
        <title>Draft genome of the hookworm Ancylostoma caninum.</title>
        <authorList>
            <person name="Mitreva M."/>
        </authorList>
    </citation>
    <scope>NUCLEOTIDE SEQUENCE [LARGE SCALE GENOMIC DNA]</scope>
    <source>
        <strain evidence="1 2">Baltimore</strain>
    </source>
</reference>
<dbReference type="Proteomes" id="UP000252519">
    <property type="component" value="Unassembled WGS sequence"/>
</dbReference>
<proteinExistence type="predicted"/>
<gene>
    <name evidence="1" type="ORF">ANCCAN_22042</name>
</gene>
<comment type="caution">
    <text evidence="1">The sequence shown here is derived from an EMBL/GenBank/DDBJ whole genome shotgun (WGS) entry which is preliminary data.</text>
</comment>
<dbReference type="EMBL" id="JOJR01001144">
    <property type="protein sequence ID" value="RCN32165.1"/>
    <property type="molecule type" value="Genomic_DNA"/>
</dbReference>
<dbReference type="STRING" id="29170.A0A368FMY5"/>
<accession>A0A368FMY5</accession>
<evidence type="ECO:0000313" key="2">
    <source>
        <dbReference type="Proteomes" id="UP000252519"/>
    </source>
</evidence>
<protein>
    <submittedName>
        <fullName evidence="1">Uncharacterized protein</fullName>
    </submittedName>
</protein>
<keyword evidence="2" id="KW-1185">Reference proteome</keyword>
<organism evidence="1 2">
    <name type="scientific">Ancylostoma caninum</name>
    <name type="common">Dog hookworm</name>
    <dbReference type="NCBI Taxonomy" id="29170"/>
    <lineage>
        <taxon>Eukaryota</taxon>
        <taxon>Metazoa</taxon>
        <taxon>Ecdysozoa</taxon>
        <taxon>Nematoda</taxon>
        <taxon>Chromadorea</taxon>
        <taxon>Rhabditida</taxon>
        <taxon>Rhabditina</taxon>
        <taxon>Rhabditomorpha</taxon>
        <taxon>Strongyloidea</taxon>
        <taxon>Ancylostomatidae</taxon>
        <taxon>Ancylostomatinae</taxon>
        <taxon>Ancylostoma</taxon>
    </lineage>
</organism>
<dbReference type="AlphaFoldDB" id="A0A368FMY5"/>
<dbReference type="OrthoDB" id="5820918at2759"/>
<evidence type="ECO:0000313" key="1">
    <source>
        <dbReference type="EMBL" id="RCN32165.1"/>
    </source>
</evidence>